<feature type="domain" description="Flavoprotein" evidence="1">
    <location>
        <begin position="7"/>
        <end position="139"/>
    </location>
</feature>
<dbReference type="InterPro" id="IPR036551">
    <property type="entry name" value="Flavin_trans-like"/>
</dbReference>
<organism evidence="2 3">
    <name type="scientific">Nocardiopsis suaedae</name>
    <dbReference type="NCBI Taxonomy" id="3018444"/>
    <lineage>
        <taxon>Bacteria</taxon>
        <taxon>Bacillati</taxon>
        <taxon>Actinomycetota</taxon>
        <taxon>Actinomycetes</taxon>
        <taxon>Streptosporangiales</taxon>
        <taxon>Nocardiopsidaceae</taxon>
        <taxon>Nocardiopsis</taxon>
    </lineage>
</organism>
<dbReference type="Gene3D" id="3.40.50.1950">
    <property type="entry name" value="Flavin prenyltransferase-like"/>
    <property type="match status" value="1"/>
</dbReference>
<dbReference type="Pfam" id="PF02441">
    <property type="entry name" value="Flavoprotein"/>
    <property type="match status" value="1"/>
</dbReference>
<dbReference type="RefSeq" id="WP_270681570.1">
    <property type="nucleotide sequence ID" value="NZ_JAQFWP010000128.1"/>
</dbReference>
<evidence type="ECO:0000313" key="3">
    <source>
        <dbReference type="Proteomes" id="UP001165685"/>
    </source>
</evidence>
<dbReference type="InterPro" id="IPR003382">
    <property type="entry name" value="Flavoprotein"/>
</dbReference>
<name>A0ABT4TWD5_9ACTN</name>
<accession>A0ABT4TWD5</accession>
<evidence type="ECO:0000259" key="1">
    <source>
        <dbReference type="Pfam" id="PF02441"/>
    </source>
</evidence>
<sequence length="171" mass="18365">MSDERTLYLIVSGASCTDEEPVIDLVGGLRERGWTLTVLSTPTGLRFHDAERIAAVTGEEVRVDFRLPGTGRSLPPADAVLACPLSFNSTNKLAVGIADNFAVALMCEMLGHQVPMVLVPKAGAPLAAHPAYQQHLDFLSALPSVKVLRDPERRLPSWQTVIETVEAAAHG</sequence>
<reference evidence="2" key="1">
    <citation type="submission" date="2023-01" db="EMBL/GenBank/DDBJ databases">
        <title>Draft genome sequence of Nocardiopsis sp. LSu2-4 isolated from halophytes.</title>
        <authorList>
            <person name="Duangmal K."/>
            <person name="Chantavorakit T."/>
        </authorList>
    </citation>
    <scope>NUCLEOTIDE SEQUENCE</scope>
    <source>
        <strain evidence="2">LSu2-4</strain>
    </source>
</reference>
<protein>
    <submittedName>
        <fullName evidence="2">Flavoprotein</fullName>
    </submittedName>
</protein>
<evidence type="ECO:0000313" key="2">
    <source>
        <dbReference type="EMBL" id="MDA2808987.1"/>
    </source>
</evidence>
<comment type="caution">
    <text evidence="2">The sequence shown here is derived from an EMBL/GenBank/DDBJ whole genome shotgun (WGS) entry which is preliminary data.</text>
</comment>
<keyword evidence="3" id="KW-1185">Reference proteome</keyword>
<dbReference type="PROSITE" id="PS51257">
    <property type="entry name" value="PROKAR_LIPOPROTEIN"/>
    <property type="match status" value="1"/>
</dbReference>
<dbReference type="Proteomes" id="UP001165685">
    <property type="component" value="Unassembled WGS sequence"/>
</dbReference>
<proteinExistence type="predicted"/>
<gene>
    <name evidence="2" type="ORF">O4U47_31065</name>
</gene>
<dbReference type="EMBL" id="JAQFWP010000128">
    <property type="protein sequence ID" value="MDA2808987.1"/>
    <property type="molecule type" value="Genomic_DNA"/>
</dbReference>
<dbReference type="SUPFAM" id="SSF52507">
    <property type="entry name" value="Homo-oligomeric flavin-containing Cys decarboxylases, HFCD"/>
    <property type="match status" value="1"/>
</dbReference>